<evidence type="ECO:0000313" key="2">
    <source>
        <dbReference type="Proteomes" id="UP000239007"/>
    </source>
</evidence>
<sequence>MKECNQCGKCCVKYGHDGLSVTDDEIEMWEFFTPEISEYIVNGKTWFHPKTGKPFDICPWLTKLKGEEKYICDIYFDRPNDCKYYPTSIPEMIRDGCEMIEAQDITDMKKAQKKLDQLMADSRPALQ</sequence>
<dbReference type="AlphaFoldDB" id="A0A2S7UTZ8"/>
<dbReference type="Pfam" id="PF03692">
    <property type="entry name" value="CxxCxxCC"/>
    <property type="match status" value="1"/>
</dbReference>
<dbReference type="InterPro" id="IPR005358">
    <property type="entry name" value="Puta_zinc/iron-chelating_dom"/>
</dbReference>
<gene>
    <name evidence="1" type="ORF">BTO11_06915</name>
</gene>
<reference evidence="1 2" key="1">
    <citation type="submission" date="2016-12" db="EMBL/GenBank/DDBJ databases">
        <title>Diversity of luminous bacteria.</title>
        <authorList>
            <person name="Yoshizawa S."/>
            <person name="Kogure K."/>
        </authorList>
    </citation>
    <scope>NUCLEOTIDE SEQUENCE [LARGE SCALE GENOMIC DNA]</scope>
    <source>
        <strain evidence="1 2">SA4-48</strain>
    </source>
</reference>
<comment type="caution">
    <text evidence="1">The sequence shown here is derived from an EMBL/GenBank/DDBJ whole genome shotgun (WGS) entry which is preliminary data.</text>
</comment>
<dbReference type="RefSeq" id="WP_105051911.1">
    <property type="nucleotide sequence ID" value="NZ_BMYG01000003.1"/>
</dbReference>
<dbReference type="OrthoDB" id="5703293at2"/>
<organism evidence="1 2">
    <name type="scientific">Psychrosphaera saromensis</name>
    <dbReference type="NCBI Taxonomy" id="716813"/>
    <lineage>
        <taxon>Bacteria</taxon>
        <taxon>Pseudomonadati</taxon>
        <taxon>Pseudomonadota</taxon>
        <taxon>Gammaproteobacteria</taxon>
        <taxon>Alteromonadales</taxon>
        <taxon>Pseudoalteromonadaceae</taxon>
        <taxon>Psychrosphaera</taxon>
    </lineage>
</organism>
<proteinExistence type="predicted"/>
<accession>A0A2S7UTZ8</accession>
<dbReference type="EMBL" id="MSCH01000003">
    <property type="protein sequence ID" value="PQJ53427.1"/>
    <property type="molecule type" value="Genomic_DNA"/>
</dbReference>
<protein>
    <submittedName>
        <fullName evidence="1">Zinc/iron-chelating domain-containing protein</fullName>
    </submittedName>
</protein>
<keyword evidence="2" id="KW-1185">Reference proteome</keyword>
<dbReference type="Proteomes" id="UP000239007">
    <property type="component" value="Unassembled WGS sequence"/>
</dbReference>
<evidence type="ECO:0000313" key="1">
    <source>
        <dbReference type="EMBL" id="PQJ53427.1"/>
    </source>
</evidence>
<name>A0A2S7UTZ8_9GAMM</name>